<dbReference type="PANTHER" id="PTHR22855">
    <property type="entry name" value="ACETYL, PROPIONYL, PYRUVATE, AND GLUTACONYL CARBOXYLASE-RELATED"/>
    <property type="match status" value="1"/>
</dbReference>
<dbReference type="Pfam" id="PF01039">
    <property type="entry name" value="Carboxyl_trans"/>
    <property type="match status" value="1"/>
</dbReference>
<accession>A0A381N4B8</accession>
<feature type="domain" description="CoA carboxyltransferase C-terminal" evidence="2">
    <location>
        <begin position="266"/>
        <end position="500"/>
    </location>
</feature>
<dbReference type="InterPro" id="IPR011762">
    <property type="entry name" value="COA_CT_N"/>
</dbReference>
<dbReference type="GO" id="GO:0016874">
    <property type="term" value="F:ligase activity"/>
    <property type="evidence" value="ECO:0007669"/>
    <property type="project" value="InterPro"/>
</dbReference>
<dbReference type="InterPro" id="IPR045190">
    <property type="entry name" value="MCCB/AccD1-like"/>
</dbReference>
<dbReference type="PROSITE" id="PS50989">
    <property type="entry name" value="COA_CT_CTER"/>
    <property type="match status" value="1"/>
</dbReference>
<name>A0A381N4B8_9ZZZZ</name>
<dbReference type="InterPro" id="IPR011763">
    <property type="entry name" value="COA_CT_C"/>
</dbReference>
<reference evidence="3" key="1">
    <citation type="submission" date="2018-05" db="EMBL/GenBank/DDBJ databases">
        <authorList>
            <person name="Lanie J.A."/>
            <person name="Ng W.-L."/>
            <person name="Kazmierczak K.M."/>
            <person name="Andrzejewski T.M."/>
            <person name="Davidsen T.M."/>
            <person name="Wayne K.J."/>
            <person name="Tettelin H."/>
            <person name="Glass J.I."/>
            <person name="Rusch D."/>
            <person name="Podicherti R."/>
            <person name="Tsui H.-C.T."/>
            <person name="Winkler M.E."/>
        </authorList>
    </citation>
    <scope>NUCLEOTIDE SEQUENCE</scope>
</reference>
<dbReference type="InterPro" id="IPR034733">
    <property type="entry name" value="AcCoA_carboxyl_beta"/>
</dbReference>
<dbReference type="PANTHER" id="PTHR22855:SF46">
    <property type="entry name" value="METHYLCROTONOYL-COA CARBOXYLASE"/>
    <property type="match status" value="1"/>
</dbReference>
<proteinExistence type="predicted"/>
<dbReference type="Gene3D" id="3.90.226.10">
    <property type="entry name" value="2-enoyl-CoA Hydratase, Chain A, domain 1"/>
    <property type="match status" value="2"/>
</dbReference>
<dbReference type="SUPFAM" id="SSF52096">
    <property type="entry name" value="ClpP/crotonase"/>
    <property type="match status" value="2"/>
</dbReference>
<dbReference type="EMBL" id="UINC01000117">
    <property type="protein sequence ID" value="SUZ49451.1"/>
    <property type="molecule type" value="Genomic_DNA"/>
</dbReference>
<sequence>MLELIEKMNSLLKRAEDLSEKRKPRFLERNQLTPRDRLMHILDAGMPFMELGNMGGYLLDVEDRDKSVPGASIIIGIGFINGVKCMIIVDDSGIKAGAITEGSGAKLARAQDIALQQKLPFIHLVESAGADLSRYHVENWLNFGRLFGNLAKLSAAGIPTIAILHGASTAGGAYMTGMSDYVVAVKDRGRAFLAGQALLKAATGEETDEEELGGAKMHASVSGLVEYLAEDDLSGLLIARDIIDRLDWNKRSSVHKSANFSEPIYNPDEIAGIVPLNYRKFYDVREVIARIVDGSEFDDFKPFYGEETLCIQAKVHGKSCGILANNGAIDNDGATKASQFMQLCDQADIPLVFLQNITGFMVGREHEQGGMIKNGSKMIQAVSNVRVPRITFMIGASFGAGNYGMSGYGYDPAFLFSWPNIQIGVMGGEQAAKTMTIVMEAAAERRNQQIDKKIIEQQSKNIIEHFDKQSDAFYTSGLSMDDGLIDPRETRKVLAFSIDTCLEGKNRSLQPNSFGVARL</sequence>
<dbReference type="FunFam" id="3.90.226.10:FF:000021">
    <property type="entry name" value="Acetyl-CoA carboxylase carboxyltransferase subunit"/>
    <property type="match status" value="1"/>
</dbReference>
<evidence type="ECO:0000259" key="2">
    <source>
        <dbReference type="PROSITE" id="PS50989"/>
    </source>
</evidence>
<protein>
    <recommendedName>
        <fullName evidence="4">CoA carboxyltransferase C-terminal domain-containing protein</fullName>
    </recommendedName>
</protein>
<dbReference type="AlphaFoldDB" id="A0A381N4B8"/>
<gene>
    <name evidence="3" type="ORF">METZ01_LOCUS2305</name>
</gene>
<evidence type="ECO:0000313" key="3">
    <source>
        <dbReference type="EMBL" id="SUZ49451.1"/>
    </source>
</evidence>
<dbReference type="PROSITE" id="PS50980">
    <property type="entry name" value="COA_CT_NTER"/>
    <property type="match status" value="1"/>
</dbReference>
<organism evidence="3">
    <name type="scientific">marine metagenome</name>
    <dbReference type="NCBI Taxonomy" id="408172"/>
    <lineage>
        <taxon>unclassified sequences</taxon>
        <taxon>metagenomes</taxon>
        <taxon>ecological metagenomes</taxon>
    </lineage>
</organism>
<evidence type="ECO:0000259" key="1">
    <source>
        <dbReference type="PROSITE" id="PS50980"/>
    </source>
</evidence>
<dbReference type="InterPro" id="IPR029045">
    <property type="entry name" value="ClpP/crotonase-like_dom_sf"/>
</dbReference>
<evidence type="ECO:0008006" key="4">
    <source>
        <dbReference type="Google" id="ProtNLM"/>
    </source>
</evidence>
<feature type="domain" description="CoA carboxyltransferase N-terminal" evidence="1">
    <location>
        <begin position="1"/>
        <end position="258"/>
    </location>
</feature>